<evidence type="ECO:0000256" key="6">
    <source>
        <dbReference type="ARBA" id="ARBA00008000"/>
    </source>
</evidence>
<dbReference type="GO" id="GO:0046983">
    <property type="term" value="F:protein dimerization activity"/>
    <property type="evidence" value="ECO:0007669"/>
    <property type="project" value="InterPro"/>
</dbReference>
<dbReference type="InterPro" id="IPR012280">
    <property type="entry name" value="Semialdhyde_DH_dimer_dom"/>
</dbReference>
<evidence type="ECO:0000256" key="18">
    <source>
        <dbReference type="ARBA" id="ARBA00038897"/>
    </source>
</evidence>
<dbReference type="AlphaFoldDB" id="A0A229YCD1"/>
<keyword evidence="9" id="KW-0028">Amino-acid biosynthesis</keyword>
<dbReference type="FunFam" id="3.30.360.10:FF:000016">
    <property type="entry name" value="Probable aspartate-semialdehyde dehydrogenase"/>
    <property type="match status" value="1"/>
</dbReference>
<comment type="caution">
    <text evidence="24">The sequence shown here is derived from an EMBL/GenBank/DDBJ whole genome shotgun (WGS) entry which is preliminary data.</text>
</comment>
<gene>
    <name evidence="24" type="ORF">KXV57_008289</name>
</gene>
<dbReference type="GO" id="GO:0009088">
    <property type="term" value="P:threonine biosynthetic process"/>
    <property type="evidence" value="ECO:0007669"/>
    <property type="project" value="UniProtKB-KW"/>
</dbReference>
<keyword evidence="13" id="KW-0521">NADP</keyword>
<dbReference type="EMBL" id="JAIBSC010000071">
    <property type="protein sequence ID" value="KAH1900975.1"/>
    <property type="molecule type" value="Genomic_DNA"/>
</dbReference>
<evidence type="ECO:0000256" key="13">
    <source>
        <dbReference type="ARBA" id="ARBA00022857"/>
    </source>
</evidence>
<dbReference type="GO" id="GO:0008720">
    <property type="term" value="F:D-lactate dehydrogenase (NAD+) activity"/>
    <property type="evidence" value="ECO:0007669"/>
    <property type="project" value="TreeGrafter"/>
</dbReference>
<dbReference type="SMART" id="SM00859">
    <property type="entry name" value="Semialdhyde_dh"/>
    <property type="match status" value="1"/>
</dbReference>
<dbReference type="InterPro" id="IPR004113">
    <property type="entry name" value="FAD-bd_oxidored_4_C"/>
</dbReference>
<dbReference type="Gene3D" id="3.30.465.10">
    <property type="match status" value="1"/>
</dbReference>
<dbReference type="InterPro" id="IPR016171">
    <property type="entry name" value="Vanillyl_alc_oxidase_C-sub2"/>
</dbReference>
<dbReference type="Gene3D" id="3.30.360.10">
    <property type="entry name" value="Dihydrodipicolinate Reductase, domain 2"/>
    <property type="match status" value="1"/>
</dbReference>
<dbReference type="GO" id="GO:0004458">
    <property type="term" value="F:D-lactate dehydrogenase (cytochrome) activity"/>
    <property type="evidence" value="ECO:0007669"/>
    <property type="project" value="UniProtKB-EC"/>
</dbReference>
<comment type="pathway">
    <text evidence="5">Amino-acid biosynthesis; L-threonine biosynthesis; L-threonine from L-aspartate: step 2/5.</text>
</comment>
<evidence type="ECO:0000256" key="8">
    <source>
        <dbReference type="ARBA" id="ARBA00013120"/>
    </source>
</evidence>
<proteinExistence type="inferred from homology"/>
<dbReference type="NCBIfam" id="NF006416">
    <property type="entry name" value="PRK08664.1"/>
    <property type="match status" value="1"/>
</dbReference>
<keyword evidence="15" id="KW-0560">Oxidoreductase</keyword>
<dbReference type="InterPro" id="IPR006094">
    <property type="entry name" value="Oxid_FAD_bind_N"/>
</dbReference>
<dbReference type="GO" id="GO:0071949">
    <property type="term" value="F:FAD binding"/>
    <property type="evidence" value="ECO:0007669"/>
    <property type="project" value="InterPro"/>
</dbReference>
<keyword evidence="14" id="KW-0809">Transit peptide</keyword>
<evidence type="ECO:0000256" key="12">
    <source>
        <dbReference type="ARBA" id="ARBA00022827"/>
    </source>
</evidence>
<evidence type="ECO:0000256" key="23">
    <source>
        <dbReference type="ARBA" id="ARBA00051436"/>
    </source>
</evidence>
<comment type="subcellular location">
    <subcellularLocation>
        <location evidence="3">Cytoplasm</location>
        <location evidence="3">Cytosol</location>
    </subcellularLocation>
    <subcellularLocation>
        <location evidence="2">Mitochondrion</location>
    </subcellularLocation>
</comment>
<dbReference type="Pfam" id="PF02774">
    <property type="entry name" value="Semialdhyde_dhC"/>
    <property type="match status" value="1"/>
</dbReference>
<evidence type="ECO:0000256" key="3">
    <source>
        <dbReference type="ARBA" id="ARBA00004514"/>
    </source>
</evidence>
<evidence type="ECO:0000256" key="1">
    <source>
        <dbReference type="ARBA" id="ARBA00001974"/>
    </source>
</evidence>
<dbReference type="Proteomes" id="UP000813423">
    <property type="component" value="Unassembled WGS sequence"/>
</dbReference>
<dbReference type="SUPFAM" id="SSF56176">
    <property type="entry name" value="FAD-binding/transporter-associated domain-like"/>
    <property type="match status" value="1"/>
</dbReference>
<dbReference type="FunFam" id="3.30.70.2740:FF:000001">
    <property type="entry name" value="D-lactate dehydrogenase mitochondrial"/>
    <property type="match status" value="1"/>
</dbReference>
<dbReference type="GO" id="GO:0050661">
    <property type="term" value="F:NADP binding"/>
    <property type="evidence" value="ECO:0007669"/>
    <property type="project" value="InterPro"/>
</dbReference>
<dbReference type="EC" id="1.1.2.4" evidence="18"/>
<comment type="cofactor">
    <cofactor evidence="1">
        <name>FAD</name>
        <dbReference type="ChEBI" id="CHEBI:57692"/>
    </cofactor>
</comment>
<evidence type="ECO:0000313" key="24">
    <source>
        <dbReference type="EMBL" id="KAH1900975.1"/>
    </source>
</evidence>
<sequence>MSAVRGQVLSRGFPAFPRALLQKTKAPQPQVLSFRAVRYKSSNSSGIPPKIQRNFAGSNSSGHAAPGFWTSGKALLASALAASIGYAYATTNQPSQLESFKKPQYGTAKDFEKAIAELRTTLGDDAISTDEDDLKQHGYSEWSSVNADRLPVAIAYPTCTEDVVKIAKVCHKYRMPMVPYSGGSSLEANFSAPYGGLTIDFAMMNKIIEIHEDDMDIVVQPSIQWMELNEKIKHTGLFFPVDPGPSAMIGGMIGTNCSGTNAVRYGTMKDWVINLTVVLADGRVMKTRRRPRKTSAGYNLTGMFVGSEGTLGIVTEATLKLAPIPEQTRVGVVAFPTIRDAASTAMQLIRKGIPVQCMEILDDVQMDVINRAGGTGRTWKTLPTLFFKFSGTKAGVSDSINLTRELAKSNNAASFEFARDDREAHDLWSARKQSLWSMMSLRKEGSEVWSTDVAVPISRLPDIIEISKKELDNLGLFASILGHIGDGNFHSSIMYDRKDADQMERVEKVVHDMVDRALEMEGSCTGEHGVGLGKKASLKKELGPATLDVMRSIKKALDPHWLLNPAQAGKRYRNPFDYAVLHPDYSHINMASYPKKKCGVLGATGSVGQRFILLLADHPFLELHAIGASNRSAGKKYKDAVRWKQTTAMSERLSNLVLRDCRADQFSDCDLVFSGLNSDVAGEIEMEFIKAEIPVFSNAKNYRKHPLVPLVVPTVNPQHLDLIPHQRKEFGLKKGFLVCNSNCAVIGVVIPFAALQAKFGPVEEVEVFTEQAVSGAGYPGVPSMDIMDNVIPYISGEEDKLENEAQKILGSLNADATAFDEQKGLTVGATCTRVGVTDGHMAFVSLRFKNRPGPSAEEVKQAMREYQSEAQKLGCPSAPREAIKVFDEPDRPQPRLDRDISKGYTVSVGRVREAAPGSYFDLRFAALSHNTVIGAAGSSILNAEVAVIKGYI</sequence>
<comment type="similarity">
    <text evidence="7">Belongs to the aspartate-semialdehyde dehydrogenase family.</text>
</comment>
<dbReference type="PANTHER" id="PTHR11748:SF111">
    <property type="entry name" value="D-LACTATE DEHYDROGENASE, MITOCHONDRIAL-RELATED"/>
    <property type="match status" value="1"/>
</dbReference>
<comment type="similarity">
    <text evidence="6">Belongs to the FAD-binding oxidoreductase/transferase type 4 family.</text>
</comment>
<dbReference type="GO" id="GO:0051287">
    <property type="term" value="F:NAD binding"/>
    <property type="evidence" value="ECO:0007669"/>
    <property type="project" value="InterPro"/>
</dbReference>
<dbReference type="SUPFAM" id="SSF51735">
    <property type="entry name" value="NAD(P)-binding Rossmann-fold domains"/>
    <property type="match status" value="1"/>
</dbReference>
<dbReference type="InterPro" id="IPR016166">
    <property type="entry name" value="FAD-bd_PCMH"/>
</dbReference>
<evidence type="ECO:0000256" key="9">
    <source>
        <dbReference type="ARBA" id="ARBA00022605"/>
    </source>
</evidence>
<keyword evidence="10" id="KW-0285">Flavoprotein</keyword>
<evidence type="ECO:0000256" key="14">
    <source>
        <dbReference type="ARBA" id="ARBA00022946"/>
    </source>
</evidence>
<dbReference type="Pfam" id="PF01118">
    <property type="entry name" value="Semialdhyde_dh"/>
    <property type="match status" value="1"/>
</dbReference>
<dbReference type="GO" id="GO:0071266">
    <property type="term" value="P:'de novo' L-methionine biosynthetic process"/>
    <property type="evidence" value="ECO:0007669"/>
    <property type="project" value="UniProtKB-ARBA"/>
</dbReference>
<dbReference type="FunFam" id="1.10.45.10:FF:000001">
    <property type="entry name" value="D-lactate dehydrogenase mitochondrial"/>
    <property type="match status" value="1"/>
</dbReference>
<evidence type="ECO:0000256" key="15">
    <source>
        <dbReference type="ARBA" id="ARBA00023002"/>
    </source>
</evidence>
<evidence type="ECO:0000256" key="7">
    <source>
        <dbReference type="ARBA" id="ARBA00010584"/>
    </source>
</evidence>
<accession>A0A229YCD1</accession>
<dbReference type="GO" id="GO:0005829">
    <property type="term" value="C:cytosol"/>
    <property type="evidence" value="ECO:0007669"/>
    <property type="project" value="UniProtKB-SubCell"/>
</dbReference>
<dbReference type="Pfam" id="PF02913">
    <property type="entry name" value="FAD-oxidase_C"/>
    <property type="match status" value="1"/>
</dbReference>
<comment type="pathway">
    <text evidence="4">Amino-acid biosynthesis; L-methionine biosynthesis via de novo pathway; L-homoserine from L-aspartate: step 2/3.</text>
</comment>
<comment type="function">
    <text evidence="21">Catalyzes the NADPH-dependent formation of L-aspartate 4-semialdehyde (L-ASA) by the reductive dephosphorylation of 4-phospho-L-aspartate. Mediates the second step in the biosynthesis of amino acids that derive from aspartate (the aspartate family of amino acids), including methioinine and threonine, the latter of which is a precursor to isoleucine.</text>
</comment>
<keyword evidence="17" id="KW-0486">Methionine biosynthesis</keyword>
<dbReference type="InterPro" id="IPR000534">
    <property type="entry name" value="Semialdehyde_DH_NAD-bd"/>
</dbReference>
<name>A0A229YCD1_ASPFM</name>
<dbReference type="Gene3D" id="3.40.50.720">
    <property type="entry name" value="NAD(P)-binding Rossmann-like Domain"/>
    <property type="match status" value="1"/>
</dbReference>
<dbReference type="SUPFAM" id="SSF55347">
    <property type="entry name" value="Glyceraldehyde-3-phosphate dehydrogenase-like, C-terminal domain"/>
    <property type="match status" value="1"/>
</dbReference>
<dbReference type="Gene3D" id="3.30.70.2740">
    <property type="match status" value="1"/>
</dbReference>
<dbReference type="EC" id="1.2.1.11" evidence="8"/>
<dbReference type="InterPro" id="IPR016169">
    <property type="entry name" value="FAD-bd_PCMH_sub2"/>
</dbReference>
<reference evidence="24" key="1">
    <citation type="submission" date="2021-08" db="EMBL/GenBank/DDBJ databases">
        <title>Global Aspergillus fumigatus from environmental and clinical sources.</title>
        <authorList>
            <person name="Barber A."/>
            <person name="Sae-Ong T."/>
        </authorList>
    </citation>
    <scope>NUCLEOTIDE SEQUENCE</scope>
    <source>
        <strain evidence="24">NRZ-2016-071</strain>
    </source>
</reference>
<dbReference type="SUPFAM" id="SSF55103">
    <property type="entry name" value="FAD-linked oxidases, C-terminal domain"/>
    <property type="match status" value="1"/>
</dbReference>
<evidence type="ECO:0000256" key="2">
    <source>
        <dbReference type="ARBA" id="ARBA00004173"/>
    </source>
</evidence>
<evidence type="ECO:0000256" key="22">
    <source>
        <dbReference type="ARBA" id="ARBA00050041"/>
    </source>
</evidence>
<keyword evidence="16" id="KW-0496">Mitochondrion</keyword>
<dbReference type="GO" id="GO:0009090">
    <property type="term" value="P:homoserine biosynthetic process"/>
    <property type="evidence" value="ECO:0007669"/>
    <property type="project" value="EnsemblFungi"/>
</dbReference>
<dbReference type="PROSITE" id="PS51387">
    <property type="entry name" value="FAD_PCMH"/>
    <property type="match status" value="1"/>
</dbReference>
<evidence type="ECO:0000256" key="4">
    <source>
        <dbReference type="ARBA" id="ARBA00005021"/>
    </source>
</evidence>
<dbReference type="FunFam" id="3.40.50.720:FF:000200">
    <property type="entry name" value="Aspartate-semialdehyde dehydrogenase"/>
    <property type="match status" value="1"/>
</dbReference>
<organism evidence="24 25">
    <name type="scientific">Aspergillus fumigatus</name>
    <name type="common">Neosartorya fumigata</name>
    <dbReference type="NCBI Taxonomy" id="746128"/>
    <lineage>
        <taxon>Eukaryota</taxon>
        <taxon>Fungi</taxon>
        <taxon>Dikarya</taxon>
        <taxon>Ascomycota</taxon>
        <taxon>Pezizomycotina</taxon>
        <taxon>Eurotiomycetes</taxon>
        <taxon>Eurotiomycetidae</taxon>
        <taxon>Eurotiales</taxon>
        <taxon>Aspergillaceae</taxon>
        <taxon>Aspergillus</taxon>
        <taxon>Aspergillus subgen. Fumigati</taxon>
    </lineage>
</organism>
<dbReference type="Gene3D" id="1.10.45.10">
    <property type="entry name" value="Vanillyl-alcohol Oxidase, Chain A, domain 4"/>
    <property type="match status" value="1"/>
</dbReference>
<dbReference type="GO" id="GO:0004073">
    <property type="term" value="F:aspartate-semialdehyde dehydrogenase activity"/>
    <property type="evidence" value="ECO:0007669"/>
    <property type="project" value="UniProtKB-EC"/>
</dbReference>
<evidence type="ECO:0000256" key="16">
    <source>
        <dbReference type="ARBA" id="ARBA00023128"/>
    </source>
</evidence>
<evidence type="ECO:0000256" key="11">
    <source>
        <dbReference type="ARBA" id="ARBA00022697"/>
    </source>
</evidence>
<evidence type="ECO:0000256" key="10">
    <source>
        <dbReference type="ARBA" id="ARBA00022630"/>
    </source>
</evidence>
<dbReference type="InterPro" id="IPR016164">
    <property type="entry name" value="FAD-linked_Oxase-like_C"/>
</dbReference>
<dbReference type="FunFam" id="3.30.465.10:FF:000014">
    <property type="entry name" value="D-lactate dehydrogenase (Cytochrome), putative"/>
    <property type="match status" value="1"/>
</dbReference>
<evidence type="ECO:0000313" key="25">
    <source>
        <dbReference type="Proteomes" id="UP000813423"/>
    </source>
</evidence>
<dbReference type="InterPro" id="IPR036318">
    <property type="entry name" value="FAD-bd_PCMH-like_sf"/>
</dbReference>
<dbReference type="CDD" id="cd02315">
    <property type="entry name" value="ScASADH_like_N"/>
    <property type="match status" value="1"/>
</dbReference>
<keyword evidence="11" id="KW-0791">Threonine biosynthesis</keyword>
<dbReference type="GO" id="GO:0005739">
    <property type="term" value="C:mitochondrion"/>
    <property type="evidence" value="ECO:0007669"/>
    <property type="project" value="UniProtKB-SubCell"/>
</dbReference>
<comment type="catalytic activity">
    <reaction evidence="23">
        <text>(R)-lactate + 2 Fe(III)-[cytochrome c] = 2 Fe(II)-[cytochrome c] + pyruvate + 2 H(+)</text>
        <dbReference type="Rhea" id="RHEA:13521"/>
        <dbReference type="Rhea" id="RHEA-COMP:10350"/>
        <dbReference type="Rhea" id="RHEA-COMP:14399"/>
        <dbReference type="ChEBI" id="CHEBI:15361"/>
        <dbReference type="ChEBI" id="CHEBI:15378"/>
        <dbReference type="ChEBI" id="CHEBI:16004"/>
        <dbReference type="ChEBI" id="CHEBI:29033"/>
        <dbReference type="ChEBI" id="CHEBI:29034"/>
        <dbReference type="EC" id="1.1.2.4"/>
    </reaction>
</comment>
<protein>
    <recommendedName>
        <fullName evidence="22">Aspartate-semialdehyde dehydrogenase</fullName>
        <ecNumber evidence="18">1.1.2.4</ecNumber>
        <ecNumber evidence="8">1.2.1.11</ecNumber>
    </recommendedName>
</protein>
<evidence type="ECO:0000256" key="17">
    <source>
        <dbReference type="ARBA" id="ARBA00023167"/>
    </source>
</evidence>
<keyword evidence="12" id="KW-0274">FAD</keyword>
<evidence type="ECO:0000256" key="21">
    <source>
        <dbReference type="ARBA" id="ARBA00049950"/>
    </source>
</evidence>
<dbReference type="InterPro" id="IPR036291">
    <property type="entry name" value="NAD(P)-bd_dom_sf"/>
</dbReference>
<dbReference type="Pfam" id="PF01565">
    <property type="entry name" value="FAD_binding_4"/>
    <property type="match status" value="1"/>
</dbReference>
<dbReference type="NCBIfam" id="TIGR00978">
    <property type="entry name" value="asd_EA"/>
    <property type="match status" value="1"/>
</dbReference>
<comment type="subunit">
    <text evidence="19">Homotetramer; dimer of dimers.</text>
</comment>
<dbReference type="PANTHER" id="PTHR11748">
    <property type="entry name" value="D-LACTATE DEHYDROGENASE"/>
    <property type="match status" value="1"/>
</dbReference>
<dbReference type="InterPro" id="IPR005676">
    <property type="entry name" value="Asp_semi-ald_DH_pep-lack"/>
</dbReference>
<comment type="catalytic activity">
    <reaction evidence="20">
        <text>L-aspartate 4-semialdehyde + phosphate + NADP(+) = 4-phospho-L-aspartate + NADPH + H(+)</text>
        <dbReference type="Rhea" id="RHEA:24284"/>
        <dbReference type="ChEBI" id="CHEBI:15378"/>
        <dbReference type="ChEBI" id="CHEBI:43474"/>
        <dbReference type="ChEBI" id="CHEBI:57535"/>
        <dbReference type="ChEBI" id="CHEBI:57783"/>
        <dbReference type="ChEBI" id="CHEBI:58349"/>
        <dbReference type="ChEBI" id="CHEBI:537519"/>
        <dbReference type="EC" id="1.2.1.11"/>
    </reaction>
    <physiologicalReaction direction="right-to-left" evidence="20">
        <dbReference type="Rhea" id="RHEA:24286"/>
    </physiologicalReaction>
</comment>
<dbReference type="CDD" id="cd18130">
    <property type="entry name" value="ASADH_C_arch_fung_like"/>
    <property type="match status" value="1"/>
</dbReference>
<evidence type="ECO:0000256" key="19">
    <source>
        <dbReference type="ARBA" id="ARBA00044762"/>
    </source>
</evidence>
<evidence type="ECO:0000256" key="20">
    <source>
        <dbReference type="ARBA" id="ARBA00049864"/>
    </source>
</evidence>
<evidence type="ECO:0000256" key="5">
    <source>
        <dbReference type="ARBA" id="ARBA00005097"/>
    </source>
</evidence>
<dbReference type="GO" id="GO:1903457">
    <property type="term" value="P:lactate catabolic process"/>
    <property type="evidence" value="ECO:0007669"/>
    <property type="project" value="TreeGrafter"/>
</dbReference>